<evidence type="ECO:0000259" key="2">
    <source>
        <dbReference type="Pfam" id="PF20700"/>
    </source>
</evidence>
<name>A0ABQ9IH49_9NEOP</name>
<gene>
    <name evidence="3" type="ORF">PR048_001307</name>
</gene>
<organism evidence="3 4">
    <name type="scientific">Dryococelus australis</name>
    <dbReference type="NCBI Taxonomy" id="614101"/>
    <lineage>
        <taxon>Eukaryota</taxon>
        <taxon>Metazoa</taxon>
        <taxon>Ecdysozoa</taxon>
        <taxon>Arthropoda</taxon>
        <taxon>Hexapoda</taxon>
        <taxon>Insecta</taxon>
        <taxon>Pterygota</taxon>
        <taxon>Neoptera</taxon>
        <taxon>Polyneoptera</taxon>
        <taxon>Phasmatodea</taxon>
        <taxon>Verophasmatodea</taxon>
        <taxon>Anareolatae</taxon>
        <taxon>Phasmatidae</taxon>
        <taxon>Eurycanthinae</taxon>
        <taxon>Dryococelus</taxon>
    </lineage>
</organism>
<protein>
    <recommendedName>
        <fullName evidence="2">Mutator-like transposase domain-containing protein</fullName>
    </recommendedName>
</protein>
<dbReference type="Proteomes" id="UP001159363">
    <property type="component" value="Chromosome 1"/>
</dbReference>
<evidence type="ECO:0000313" key="4">
    <source>
        <dbReference type="Proteomes" id="UP001159363"/>
    </source>
</evidence>
<sequence length="491" mass="56132">MSCFLEDDDDDDLPNLTTETENEPNTWNLLRGNRIIREENLHKSMQEAWEEERKLEVECGEIDRDGIPLITVIAKELMAIIIMHYLAWQEFGITAVIVSAFPVHLRAQATIQERLKQCHGISAFKMKGQKLSADNEAAEKFIHEVEKLVSDTNLIFVEAYNAYETALYLHCMPLCSLYTADKQHRELKDCTDHLKEVTIGQCTGKLLFMSVCNKYCCICEHAANRNASAPSHLRYKNWGSSRPSTTMEQDIIIEGFNKSEEIHGVRFKYFVGDGDSSVYARLMQNCINYTGHLHKLATDKNFSVQNRNILKSLIPSLMAAARRAIRHCGILSAAKAPQLINNMMSNYAEHFMSLVAKYNSGKRINFSQRGSFQQRCNVASLHFKKGHEWEASTFKKLTGNSQGEIHKKIINKKRHHTSTKKRRSLTYTEPVFKRKKMTASLDADYGPNVDEPEDPDELERKCKAFLSKLTVSESEIDKIMHETIGQSDNIR</sequence>
<feature type="domain" description="Mutator-like transposase" evidence="2">
    <location>
        <begin position="198"/>
        <end position="304"/>
    </location>
</feature>
<evidence type="ECO:0000256" key="1">
    <source>
        <dbReference type="SAM" id="MobiDB-lite"/>
    </source>
</evidence>
<dbReference type="Pfam" id="PF20700">
    <property type="entry name" value="Mutator"/>
    <property type="match status" value="1"/>
</dbReference>
<keyword evidence="4" id="KW-1185">Reference proteome</keyword>
<evidence type="ECO:0000313" key="3">
    <source>
        <dbReference type="EMBL" id="KAJ8895966.1"/>
    </source>
</evidence>
<reference evidence="3 4" key="1">
    <citation type="submission" date="2023-02" db="EMBL/GenBank/DDBJ databases">
        <title>LHISI_Scaffold_Assembly.</title>
        <authorList>
            <person name="Stuart O.P."/>
            <person name="Cleave R."/>
            <person name="Magrath M.J.L."/>
            <person name="Mikheyev A.S."/>
        </authorList>
    </citation>
    <scope>NUCLEOTIDE SEQUENCE [LARGE SCALE GENOMIC DNA]</scope>
    <source>
        <strain evidence="3">Daus_M_001</strain>
        <tissue evidence="3">Leg muscle</tissue>
    </source>
</reference>
<proteinExistence type="predicted"/>
<accession>A0ABQ9IH49</accession>
<feature type="region of interest" description="Disordered" evidence="1">
    <location>
        <begin position="1"/>
        <end position="22"/>
    </location>
</feature>
<dbReference type="InterPro" id="IPR049012">
    <property type="entry name" value="Mutator_transp_dom"/>
</dbReference>
<feature type="compositionally biased region" description="Acidic residues" evidence="1">
    <location>
        <begin position="1"/>
        <end position="13"/>
    </location>
</feature>
<dbReference type="EMBL" id="JARBHB010000001">
    <property type="protein sequence ID" value="KAJ8895966.1"/>
    <property type="molecule type" value="Genomic_DNA"/>
</dbReference>
<comment type="caution">
    <text evidence="3">The sequence shown here is derived from an EMBL/GenBank/DDBJ whole genome shotgun (WGS) entry which is preliminary data.</text>
</comment>